<organism evidence="1">
    <name type="scientific">marine metagenome</name>
    <dbReference type="NCBI Taxonomy" id="408172"/>
    <lineage>
        <taxon>unclassified sequences</taxon>
        <taxon>metagenomes</taxon>
        <taxon>ecological metagenomes</taxon>
    </lineage>
</organism>
<dbReference type="EMBL" id="UINC01001258">
    <property type="protein sequence ID" value="SUZ75770.1"/>
    <property type="molecule type" value="Genomic_DNA"/>
</dbReference>
<proteinExistence type="predicted"/>
<evidence type="ECO:0000313" key="1">
    <source>
        <dbReference type="EMBL" id="SUZ75770.1"/>
    </source>
</evidence>
<sequence>MKIFDTKDQGQTQLASVAFLNETVISYRVEDGAFPLLFYDCVRLKCGIKSEDTGLVPAAQL</sequence>
<name>A0A381Q9Q5_9ZZZZ</name>
<reference evidence="1" key="1">
    <citation type="submission" date="2018-05" db="EMBL/GenBank/DDBJ databases">
        <authorList>
            <person name="Lanie J.A."/>
            <person name="Ng W.-L."/>
            <person name="Kazmierczak K.M."/>
            <person name="Andrzejewski T.M."/>
            <person name="Davidsen T.M."/>
            <person name="Wayne K.J."/>
            <person name="Tettelin H."/>
            <person name="Glass J.I."/>
            <person name="Rusch D."/>
            <person name="Podicherti R."/>
            <person name="Tsui H.-C.T."/>
            <person name="Winkler M.E."/>
        </authorList>
    </citation>
    <scope>NUCLEOTIDE SEQUENCE</scope>
</reference>
<protein>
    <submittedName>
        <fullName evidence="1">Uncharacterized protein</fullName>
    </submittedName>
</protein>
<accession>A0A381Q9Q5</accession>
<gene>
    <name evidence="1" type="ORF">METZ01_LOCUS28624</name>
</gene>
<dbReference type="AlphaFoldDB" id="A0A381Q9Q5"/>